<keyword evidence="8" id="KW-1133">Transmembrane helix</keyword>
<evidence type="ECO:0000313" key="11">
    <source>
        <dbReference type="EMBL" id="QKG79385.1"/>
    </source>
</evidence>
<evidence type="ECO:0000256" key="1">
    <source>
        <dbReference type="ARBA" id="ARBA00004496"/>
    </source>
</evidence>
<evidence type="ECO:0000256" key="2">
    <source>
        <dbReference type="ARBA" id="ARBA00022490"/>
    </source>
</evidence>
<feature type="repeat" description="TPR" evidence="6">
    <location>
        <begin position="196"/>
        <end position="229"/>
    </location>
</feature>
<dbReference type="Gene3D" id="3.60.40.10">
    <property type="entry name" value="PPM-type phosphatase domain"/>
    <property type="match status" value="1"/>
</dbReference>
<feature type="chain" id="PRO_5029441487" evidence="9">
    <location>
        <begin position="25"/>
        <end position="812"/>
    </location>
</feature>
<feature type="domain" description="PPM-type phosphatase" evidence="10">
    <location>
        <begin position="599"/>
        <end position="809"/>
    </location>
</feature>
<feature type="repeat" description="TPR" evidence="6">
    <location>
        <begin position="156"/>
        <end position="189"/>
    </location>
</feature>
<feature type="coiled-coil region" evidence="7">
    <location>
        <begin position="497"/>
        <end position="534"/>
    </location>
</feature>
<feature type="repeat" description="TPR" evidence="6">
    <location>
        <begin position="236"/>
        <end position="269"/>
    </location>
</feature>
<dbReference type="InterPro" id="IPR011990">
    <property type="entry name" value="TPR-like_helical_dom_sf"/>
</dbReference>
<name>A0A7D4CQG4_9BACT</name>
<keyword evidence="7" id="KW-0175">Coiled coil</keyword>
<evidence type="ECO:0000256" key="7">
    <source>
        <dbReference type="SAM" id="Coils"/>
    </source>
</evidence>
<dbReference type="Pfam" id="PF07228">
    <property type="entry name" value="SpoIIE"/>
    <property type="match status" value="1"/>
</dbReference>
<accession>A0A7D4CQG4</accession>
<feature type="repeat" description="TPR" evidence="6">
    <location>
        <begin position="276"/>
        <end position="309"/>
    </location>
</feature>
<dbReference type="Gene3D" id="1.25.40.10">
    <property type="entry name" value="Tetratricopeptide repeat domain"/>
    <property type="match status" value="3"/>
</dbReference>
<dbReference type="KEGG" id="ttz:FHG85_03585"/>
<dbReference type="Pfam" id="PF13424">
    <property type="entry name" value="TPR_12"/>
    <property type="match status" value="2"/>
</dbReference>
<dbReference type="PANTHER" id="PTHR46630">
    <property type="entry name" value="TETRATRICOPEPTIDE REPEAT PROTEIN 29"/>
    <property type="match status" value="1"/>
</dbReference>
<dbReference type="Proteomes" id="UP000500961">
    <property type="component" value="Chromosome"/>
</dbReference>
<feature type="signal peptide" evidence="9">
    <location>
        <begin position="1"/>
        <end position="24"/>
    </location>
</feature>
<gene>
    <name evidence="11" type="ORF">FHG85_03585</name>
</gene>
<evidence type="ECO:0000256" key="4">
    <source>
        <dbReference type="ARBA" id="ARBA00022803"/>
    </source>
</evidence>
<dbReference type="InterPro" id="IPR051476">
    <property type="entry name" value="Bac_ResReg_Asp_Phosphatase"/>
</dbReference>
<organism evidence="11 12">
    <name type="scientific">Tenuifilum thalassicum</name>
    <dbReference type="NCBI Taxonomy" id="2590900"/>
    <lineage>
        <taxon>Bacteria</taxon>
        <taxon>Pseudomonadati</taxon>
        <taxon>Bacteroidota</taxon>
        <taxon>Bacteroidia</taxon>
        <taxon>Bacteroidales</taxon>
        <taxon>Tenuifilaceae</taxon>
        <taxon>Tenuifilum</taxon>
    </lineage>
</organism>
<feature type="transmembrane region" description="Helical" evidence="8">
    <location>
        <begin position="474"/>
        <end position="495"/>
    </location>
</feature>
<evidence type="ECO:0000256" key="8">
    <source>
        <dbReference type="SAM" id="Phobius"/>
    </source>
</evidence>
<dbReference type="RefSeq" id="WP_173073071.1">
    <property type="nucleotide sequence ID" value="NZ_CP041345.1"/>
</dbReference>
<keyword evidence="8" id="KW-0472">Membrane</keyword>
<proteinExistence type="inferred from homology"/>
<keyword evidence="2" id="KW-0963">Cytoplasm</keyword>
<dbReference type="AlphaFoldDB" id="A0A7D4CQG4"/>
<comment type="similarity">
    <text evidence="5">Belongs to the Rap family.</text>
</comment>
<dbReference type="InterPro" id="IPR001932">
    <property type="entry name" value="PPM-type_phosphatase-like_dom"/>
</dbReference>
<dbReference type="PANTHER" id="PTHR46630:SF1">
    <property type="entry name" value="TETRATRICOPEPTIDE REPEAT PROTEIN 29"/>
    <property type="match status" value="1"/>
</dbReference>
<dbReference type="InterPro" id="IPR036457">
    <property type="entry name" value="PPM-type-like_dom_sf"/>
</dbReference>
<protein>
    <submittedName>
        <fullName evidence="11">Tetratricopeptide repeat protein</fullName>
    </submittedName>
</protein>
<keyword evidence="8" id="KW-0812">Transmembrane</keyword>
<dbReference type="InterPro" id="IPR019734">
    <property type="entry name" value="TPR_rpt"/>
</dbReference>
<dbReference type="GO" id="GO:0005737">
    <property type="term" value="C:cytoplasm"/>
    <property type="evidence" value="ECO:0007669"/>
    <property type="project" value="UniProtKB-SubCell"/>
</dbReference>
<dbReference type="SUPFAM" id="SSF48452">
    <property type="entry name" value="TPR-like"/>
    <property type="match status" value="3"/>
</dbReference>
<evidence type="ECO:0000256" key="3">
    <source>
        <dbReference type="ARBA" id="ARBA00022737"/>
    </source>
</evidence>
<keyword evidence="4 6" id="KW-0802">TPR repeat</keyword>
<sequence length="812" mass="93412">MRSTFFITYLVAFIFQLFNNPSIAQQSDEKVDTAYINSKIDIVKSLIDVREFNAAIKLAKEARKLAKRIDYTDGVAWCEYYIGVSYFEITPVDSAFSWLRKAKSHFLFSGNIEGLVYLYNQLGLCYRRTNYNDSAIYYYRGAVEKAATLNDSVNISQGLYGLGMVYVQQSKYPEALKLFQDAFEIRQRLGDKYGIAAVYNSIGLLFWEQGVYSTSLEMFYKALPLRVELNDKKGEAYQHNNIGLVYRDLGYYDKALEHLRKSWQLKREVNDTRGISNTVMNIGSVFLLQDKIDSALLYFKNALDLKQLVKDRAGIAHINLYLGESYCKLKLFDKAELYIKEAIENYKELNEPRGVADAQFHYALLLKRTDRTSKAINLLLKIKDDAEKLGVLNIASKSYKVLYDIYSEKNDCNNALKYYQNYIALRDSINSSDAMRKIYATQLQSEYDKIVKQHLEQFNKQLQAVEEQKQARTYLLVIVSVAFVALLGLLIGLIYTMKQRRKAVEDKERQRVSVENQQKELMEQRDEIERQRNLVIYQRDRIINMLTDLGESMEYARKIQQAIFPSDKQLSELFRGFFVLYLPKETVGGDFYWVGNISGKIGFAIADCTGHGVPGGFMSMLGMSMLNDITANLKGATPGTVLGMLRENIINALRQKGHEDDSHDGMDIALCAIDRESRNLTYAGANMSIIISTNSDVEENERIIKISDGLLEFRPDRMPIAYHEKMDKFNEISITIQPNDTVYLFSDGYADQFGGQKPTKKFGYHAFRKLIADVKDKPLYEQKKIFYQTLERWKGEEESQTDDILIIGIKPF</sequence>
<evidence type="ECO:0000256" key="5">
    <source>
        <dbReference type="ARBA" id="ARBA00038253"/>
    </source>
</evidence>
<reference evidence="11 12" key="1">
    <citation type="submission" date="2019-07" db="EMBL/GenBank/DDBJ databases">
        <title>Thalassofilum flectens gen. nov., sp. nov., a novel moderate thermophilic anaerobe from a shallow sea hot spring in Kunashir Island (Russia), representing a new family in the order Bacteroidales, and proposal of Thalassofilacea fam. nov.</title>
        <authorList>
            <person name="Kochetkova T.V."/>
            <person name="Podosokorskaya O.A."/>
            <person name="Novikov A."/>
            <person name="Elcheninov A.G."/>
            <person name="Toshchakov S.V."/>
            <person name="Kublanov I.V."/>
        </authorList>
    </citation>
    <scope>NUCLEOTIDE SEQUENCE [LARGE SCALE GENOMIC DNA]</scope>
    <source>
        <strain evidence="11 12">38-H</strain>
    </source>
</reference>
<dbReference type="SMART" id="SM00028">
    <property type="entry name" value="TPR"/>
    <property type="match status" value="7"/>
</dbReference>
<dbReference type="PROSITE" id="PS50005">
    <property type="entry name" value="TPR"/>
    <property type="match status" value="4"/>
</dbReference>
<keyword evidence="9" id="KW-0732">Signal</keyword>
<keyword evidence="3" id="KW-0677">Repeat</keyword>
<evidence type="ECO:0000256" key="6">
    <source>
        <dbReference type="PROSITE-ProRule" id="PRU00339"/>
    </source>
</evidence>
<evidence type="ECO:0000259" key="10">
    <source>
        <dbReference type="Pfam" id="PF07228"/>
    </source>
</evidence>
<dbReference type="EMBL" id="CP041345">
    <property type="protein sequence ID" value="QKG79385.1"/>
    <property type="molecule type" value="Genomic_DNA"/>
</dbReference>
<comment type="subcellular location">
    <subcellularLocation>
        <location evidence="1">Cytoplasm</location>
    </subcellularLocation>
</comment>
<evidence type="ECO:0000256" key="9">
    <source>
        <dbReference type="SAM" id="SignalP"/>
    </source>
</evidence>
<keyword evidence="12" id="KW-1185">Reference proteome</keyword>
<evidence type="ECO:0000313" key="12">
    <source>
        <dbReference type="Proteomes" id="UP000500961"/>
    </source>
</evidence>